<proteinExistence type="predicted"/>
<name>A0ABP0M986_9DINO</name>
<evidence type="ECO:0000313" key="1">
    <source>
        <dbReference type="EMBL" id="CAK9047616.1"/>
    </source>
</evidence>
<comment type="caution">
    <text evidence="1">The sequence shown here is derived from an EMBL/GenBank/DDBJ whole genome shotgun (WGS) entry which is preliminary data.</text>
</comment>
<dbReference type="EMBL" id="CAXAMM010020291">
    <property type="protein sequence ID" value="CAK9047616.1"/>
    <property type="molecule type" value="Genomic_DNA"/>
</dbReference>
<protein>
    <submittedName>
        <fullName evidence="1">Uncharacterized protein</fullName>
    </submittedName>
</protein>
<organism evidence="1 2">
    <name type="scientific">Durusdinium trenchii</name>
    <dbReference type="NCBI Taxonomy" id="1381693"/>
    <lineage>
        <taxon>Eukaryota</taxon>
        <taxon>Sar</taxon>
        <taxon>Alveolata</taxon>
        <taxon>Dinophyceae</taxon>
        <taxon>Suessiales</taxon>
        <taxon>Symbiodiniaceae</taxon>
        <taxon>Durusdinium</taxon>
    </lineage>
</organism>
<gene>
    <name evidence="1" type="ORF">SCF082_LOCUS26654</name>
</gene>
<dbReference type="Proteomes" id="UP001642464">
    <property type="component" value="Unassembled WGS sequence"/>
</dbReference>
<sequence>MTDCHGLSEDEAKMLLELELLAVSATPPRGDEAPHRPSPKSSKARCGGQSQTRGNLGLRMRAVKEEEEEEERAVSGGFNIEMEYDADWTEEAEGSWRAFGPACRSLPVFCGSDVSTAPSSGGALFEDSQDNLLDLHAWEDNEPQEPLALVRECPGDAMGADIWTKGAKDQGRRATARRGPMAQDKHAKGDSGIASRMVMVFSCPCESQGHHASSVGAARGAHASTSQATAQPKIRILVRPAAEVTELEHEVHMQHTTQKEAPEDPWCTGPDPWSMGRERGAQGRGGQGRNRRCHAG</sequence>
<evidence type="ECO:0000313" key="2">
    <source>
        <dbReference type="Proteomes" id="UP001642464"/>
    </source>
</evidence>
<keyword evidence="2" id="KW-1185">Reference proteome</keyword>
<accession>A0ABP0M986</accession>
<reference evidence="1 2" key="1">
    <citation type="submission" date="2024-02" db="EMBL/GenBank/DDBJ databases">
        <authorList>
            <person name="Chen Y."/>
            <person name="Shah S."/>
            <person name="Dougan E. K."/>
            <person name="Thang M."/>
            <person name="Chan C."/>
        </authorList>
    </citation>
    <scope>NUCLEOTIDE SEQUENCE [LARGE SCALE GENOMIC DNA]</scope>
</reference>